<evidence type="ECO:0000259" key="6">
    <source>
        <dbReference type="Pfam" id="PF02900"/>
    </source>
</evidence>
<evidence type="ECO:0000313" key="7">
    <source>
        <dbReference type="EMBL" id="GAA5106825.1"/>
    </source>
</evidence>
<gene>
    <name evidence="7" type="ORF">GCM10023211_07140</name>
</gene>
<dbReference type="Proteomes" id="UP001500171">
    <property type="component" value="Unassembled WGS sequence"/>
</dbReference>
<dbReference type="CDD" id="cd07363">
    <property type="entry name" value="45_DOPA_Dioxygenase"/>
    <property type="match status" value="1"/>
</dbReference>
<organism evidence="7 8">
    <name type="scientific">Orbus sasakiae</name>
    <dbReference type="NCBI Taxonomy" id="1078475"/>
    <lineage>
        <taxon>Bacteria</taxon>
        <taxon>Pseudomonadati</taxon>
        <taxon>Pseudomonadota</taxon>
        <taxon>Gammaproteobacteria</taxon>
        <taxon>Orbales</taxon>
        <taxon>Orbaceae</taxon>
        <taxon>Orbus</taxon>
    </lineage>
</organism>
<dbReference type="PANTHER" id="PTHR30096">
    <property type="entry name" value="4,5-DOPA DIOXYGENASE EXTRADIOL-LIKE PROTEIN"/>
    <property type="match status" value="1"/>
</dbReference>
<evidence type="ECO:0000256" key="5">
    <source>
        <dbReference type="ARBA" id="ARBA00023002"/>
    </source>
</evidence>
<evidence type="ECO:0000256" key="2">
    <source>
        <dbReference type="ARBA" id="ARBA00007581"/>
    </source>
</evidence>
<reference evidence="8" key="1">
    <citation type="journal article" date="2019" name="Int. J. Syst. Evol. Microbiol.">
        <title>The Global Catalogue of Microorganisms (GCM) 10K type strain sequencing project: providing services to taxonomists for standard genome sequencing and annotation.</title>
        <authorList>
            <consortium name="The Broad Institute Genomics Platform"/>
            <consortium name="The Broad Institute Genome Sequencing Center for Infectious Disease"/>
            <person name="Wu L."/>
            <person name="Ma J."/>
        </authorList>
    </citation>
    <scope>NUCLEOTIDE SEQUENCE [LARGE SCALE GENOMIC DNA]</scope>
    <source>
        <strain evidence="8">JCM 18050</strain>
    </source>
</reference>
<proteinExistence type="inferred from homology"/>
<comment type="similarity">
    <text evidence="2">Belongs to the DODA-type extradiol aromatic ring-opening dioxygenase family.</text>
</comment>
<dbReference type="InterPro" id="IPR014436">
    <property type="entry name" value="Extradiol_dOase_DODA"/>
</dbReference>
<evidence type="ECO:0000313" key="8">
    <source>
        <dbReference type="Proteomes" id="UP001500171"/>
    </source>
</evidence>
<keyword evidence="3" id="KW-0479">Metal-binding</keyword>
<keyword evidence="4" id="KW-0862">Zinc</keyword>
<feature type="domain" description="Extradiol ring-cleavage dioxygenase class III enzyme subunit B" evidence="6">
    <location>
        <begin position="7"/>
        <end position="261"/>
    </location>
</feature>
<evidence type="ECO:0000256" key="3">
    <source>
        <dbReference type="ARBA" id="ARBA00022723"/>
    </source>
</evidence>
<dbReference type="Gene3D" id="3.40.830.10">
    <property type="entry name" value="LigB-like"/>
    <property type="match status" value="1"/>
</dbReference>
<keyword evidence="7" id="KW-0223">Dioxygenase</keyword>
<evidence type="ECO:0000256" key="1">
    <source>
        <dbReference type="ARBA" id="ARBA00001947"/>
    </source>
</evidence>
<protein>
    <submittedName>
        <fullName evidence="7">Class III extradiol ring-cleavage dioxygenase</fullName>
    </submittedName>
</protein>
<keyword evidence="8" id="KW-1185">Reference proteome</keyword>
<dbReference type="EMBL" id="BAABHY010000001">
    <property type="protein sequence ID" value="GAA5106825.1"/>
    <property type="molecule type" value="Genomic_DNA"/>
</dbReference>
<comment type="caution">
    <text evidence="7">The sequence shown here is derived from an EMBL/GenBank/DDBJ whole genome shotgun (WGS) entry which is preliminary data.</text>
</comment>
<dbReference type="GO" id="GO:0051213">
    <property type="term" value="F:dioxygenase activity"/>
    <property type="evidence" value="ECO:0007669"/>
    <property type="project" value="UniProtKB-KW"/>
</dbReference>
<dbReference type="SUPFAM" id="SSF53213">
    <property type="entry name" value="LigB-like"/>
    <property type="match status" value="1"/>
</dbReference>
<evidence type="ECO:0000256" key="4">
    <source>
        <dbReference type="ARBA" id="ARBA00022833"/>
    </source>
</evidence>
<dbReference type="PANTHER" id="PTHR30096:SF0">
    <property type="entry name" value="4,5-DOPA DIOXYGENASE EXTRADIOL-LIKE PROTEIN"/>
    <property type="match status" value="1"/>
</dbReference>
<dbReference type="RefSeq" id="WP_345488892.1">
    <property type="nucleotide sequence ID" value="NZ_BAABHY010000001.1"/>
</dbReference>
<comment type="cofactor">
    <cofactor evidence="1">
        <name>Zn(2+)</name>
        <dbReference type="ChEBI" id="CHEBI:29105"/>
    </cofactor>
</comment>
<dbReference type="Pfam" id="PF02900">
    <property type="entry name" value="LigB"/>
    <property type="match status" value="1"/>
</dbReference>
<keyword evidence="5" id="KW-0560">Oxidoreductase</keyword>
<dbReference type="PIRSF" id="PIRSF006157">
    <property type="entry name" value="Doxgns_DODA"/>
    <property type="match status" value="1"/>
</dbReference>
<sequence>MQSKLPVLFITHGSPMLAVEPGKTGPLLTQLGQQLDKLDIKAILVISAHWITRDMPMLTSGEQLETIHDFGGFPRELYQIEYPAKGSPEVAQLIKKELEHDGIKVGLDDHRGLDHGAWIPLEYLFPKVNVPVIQLSIAWPMDAKQAIEFGQHLKTLRNQGILIIASGSMTHNLYDVGYNDEQEASYIKPFVRWVESVVKAHDLNAMQHYRKLAPYAKQAHPTDDHFLPLIIALAASDKDEKVTELEGGITYQALAMNNYVFGQY</sequence>
<dbReference type="InterPro" id="IPR004183">
    <property type="entry name" value="Xdiol_dOase_suB"/>
</dbReference>
<accession>A0ABP9N1G9</accession>
<name>A0ABP9N1G9_9GAMM</name>